<dbReference type="RefSeq" id="XP_062722011.1">
    <property type="nucleotide sequence ID" value="XM_062870436.1"/>
</dbReference>
<dbReference type="InterPro" id="IPR036396">
    <property type="entry name" value="Cyt_P450_sf"/>
</dbReference>
<sequence length="178" mass="20647">MAALFLIVLVLLGMPVLVVLYRMFRDKLWEESEYQIKLHKKYGPIVRYGPNTVIVNLPHELPTVYHRRADKSDWYSYSMTAIKPFEENIDERIKEWQTELESRFCAADGTQALKFHEAINFLAYNIVTEIAFGEPLGFVRKWSDHHGLINSYEGSISRALGRLPFPEDAAVREALSRN</sequence>
<evidence type="ECO:0000313" key="2">
    <source>
        <dbReference type="Proteomes" id="UP001273166"/>
    </source>
</evidence>
<dbReference type="Proteomes" id="UP001273166">
    <property type="component" value="Unassembled WGS sequence"/>
</dbReference>
<dbReference type="AlphaFoldDB" id="A0AAJ0GU77"/>
<reference evidence="1" key="2">
    <citation type="submission" date="2023-06" db="EMBL/GenBank/DDBJ databases">
        <authorList>
            <consortium name="Lawrence Berkeley National Laboratory"/>
            <person name="Mondo S.J."/>
            <person name="Hensen N."/>
            <person name="Bonometti L."/>
            <person name="Westerberg I."/>
            <person name="Brannstrom I.O."/>
            <person name="Guillou S."/>
            <person name="Cros-Aarteil S."/>
            <person name="Calhoun S."/>
            <person name="Haridas S."/>
            <person name="Kuo A."/>
            <person name="Pangilinan J."/>
            <person name="Riley R."/>
            <person name="Labutti K."/>
            <person name="Andreopoulos B."/>
            <person name="Lipzen A."/>
            <person name="Chen C."/>
            <person name="Yanf M."/>
            <person name="Daum C."/>
            <person name="Ng V."/>
            <person name="Clum A."/>
            <person name="Steindorff A."/>
            <person name="Ohm R."/>
            <person name="Martin F."/>
            <person name="Silar P."/>
            <person name="Natvig D."/>
            <person name="Lalanne C."/>
            <person name="Gautier V."/>
            <person name="Ament-Velasquez S.L."/>
            <person name="Kruys A."/>
            <person name="Hutchinson M.I."/>
            <person name="Powell A.J."/>
            <person name="Barry K."/>
            <person name="Miller A.N."/>
            <person name="Grigoriev I.V."/>
            <person name="Debuchy R."/>
            <person name="Gladieux P."/>
            <person name="Thoren M.H."/>
            <person name="Johannesson H."/>
        </authorList>
    </citation>
    <scope>NUCLEOTIDE SEQUENCE</scope>
    <source>
        <strain evidence="1">CBS 333.67</strain>
    </source>
</reference>
<dbReference type="SUPFAM" id="SSF48264">
    <property type="entry name" value="Cytochrome P450"/>
    <property type="match status" value="1"/>
</dbReference>
<dbReference type="Gene3D" id="1.10.630.10">
    <property type="entry name" value="Cytochrome P450"/>
    <property type="match status" value="1"/>
</dbReference>
<dbReference type="GO" id="GO:0004497">
    <property type="term" value="F:monooxygenase activity"/>
    <property type="evidence" value="ECO:0007669"/>
    <property type="project" value="InterPro"/>
</dbReference>
<protein>
    <submittedName>
        <fullName evidence="1">Uncharacterized protein</fullName>
    </submittedName>
</protein>
<gene>
    <name evidence="1" type="ORF">B0T15DRAFT_557099</name>
</gene>
<dbReference type="EMBL" id="JAUDZG010000004">
    <property type="protein sequence ID" value="KAK3306231.1"/>
    <property type="molecule type" value="Genomic_DNA"/>
</dbReference>
<dbReference type="GeneID" id="87889265"/>
<evidence type="ECO:0000313" key="1">
    <source>
        <dbReference type="EMBL" id="KAK3306231.1"/>
    </source>
</evidence>
<reference evidence="1" key="1">
    <citation type="journal article" date="2023" name="Mol. Phylogenet. Evol.">
        <title>Genome-scale phylogeny and comparative genomics of the fungal order Sordariales.</title>
        <authorList>
            <person name="Hensen N."/>
            <person name="Bonometti L."/>
            <person name="Westerberg I."/>
            <person name="Brannstrom I.O."/>
            <person name="Guillou S."/>
            <person name="Cros-Aarteil S."/>
            <person name="Calhoun S."/>
            <person name="Haridas S."/>
            <person name="Kuo A."/>
            <person name="Mondo S."/>
            <person name="Pangilinan J."/>
            <person name="Riley R."/>
            <person name="LaButti K."/>
            <person name="Andreopoulos B."/>
            <person name="Lipzen A."/>
            <person name="Chen C."/>
            <person name="Yan M."/>
            <person name="Daum C."/>
            <person name="Ng V."/>
            <person name="Clum A."/>
            <person name="Steindorff A."/>
            <person name="Ohm R.A."/>
            <person name="Martin F."/>
            <person name="Silar P."/>
            <person name="Natvig D.O."/>
            <person name="Lalanne C."/>
            <person name="Gautier V."/>
            <person name="Ament-Velasquez S.L."/>
            <person name="Kruys A."/>
            <person name="Hutchinson M.I."/>
            <person name="Powell A.J."/>
            <person name="Barry K."/>
            <person name="Miller A.N."/>
            <person name="Grigoriev I.V."/>
            <person name="Debuchy R."/>
            <person name="Gladieux P."/>
            <person name="Hiltunen Thoren M."/>
            <person name="Johannesson H."/>
        </authorList>
    </citation>
    <scope>NUCLEOTIDE SEQUENCE</scope>
    <source>
        <strain evidence="1">CBS 333.67</strain>
    </source>
</reference>
<dbReference type="GO" id="GO:0016705">
    <property type="term" value="F:oxidoreductase activity, acting on paired donors, with incorporation or reduction of molecular oxygen"/>
    <property type="evidence" value="ECO:0007669"/>
    <property type="project" value="InterPro"/>
</dbReference>
<dbReference type="GO" id="GO:0005506">
    <property type="term" value="F:iron ion binding"/>
    <property type="evidence" value="ECO:0007669"/>
    <property type="project" value="InterPro"/>
</dbReference>
<accession>A0AAJ0GU77</accession>
<organism evidence="1 2">
    <name type="scientific">Chaetomium strumarium</name>
    <dbReference type="NCBI Taxonomy" id="1170767"/>
    <lineage>
        <taxon>Eukaryota</taxon>
        <taxon>Fungi</taxon>
        <taxon>Dikarya</taxon>
        <taxon>Ascomycota</taxon>
        <taxon>Pezizomycotina</taxon>
        <taxon>Sordariomycetes</taxon>
        <taxon>Sordariomycetidae</taxon>
        <taxon>Sordariales</taxon>
        <taxon>Chaetomiaceae</taxon>
        <taxon>Chaetomium</taxon>
    </lineage>
</organism>
<proteinExistence type="predicted"/>
<keyword evidence="2" id="KW-1185">Reference proteome</keyword>
<name>A0AAJ0GU77_9PEZI</name>
<comment type="caution">
    <text evidence="1">The sequence shown here is derived from an EMBL/GenBank/DDBJ whole genome shotgun (WGS) entry which is preliminary data.</text>
</comment>
<dbReference type="GO" id="GO:0020037">
    <property type="term" value="F:heme binding"/>
    <property type="evidence" value="ECO:0007669"/>
    <property type="project" value="InterPro"/>
</dbReference>